<sequence length="203" mass="21375">MAPVKKPAAALATSLLALVLAGCATPAIDVVAPSANATAAELGAAFAECGPNDELSVSVEDFLANTDAWYEVESIEGERVLDERNLVTITDTEGRTVQAGMFGERWPGIEWGQQTGSHIWVATSAEPEGLVQVVMVITPSGAAFFPGGCLDAYRANLHERNGDRTNELLAGLPFVKQSEVAAYLGVQAEPDPVKSPPTVRRSP</sequence>
<evidence type="ECO:0000313" key="2">
    <source>
        <dbReference type="EMBL" id="BDV29365.1"/>
    </source>
</evidence>
<dbReference type="Proteomes" id="UP001317779">
    <property type="component" value="Chromosome"/>
</dbReference>
<proteinExistence type="predicted"/>
<name>A0ABM8DUW4_9MICO</name>
<evidence type="ECO:0008006" key="4">
    <source>
        <dbReference type="Google" id="ProtNLM"/>
    </source>
</evidence>
<gene>
    <name evidence="2" type="ORF">Microterr_00250</name>
</gene>
<dbReference type="PROSITE" id="PS51257">
    <property type="entry name" value="PROKAR_LIPOPROTEIN"/>
    <property type="match status" value="1"/>
</dbReference>
<organism evidence="2 3">
    <name type="scientific">Microbacterium terricola</name>
    <dbReference type="NCBI Taxonomy" id="344163"/>
    <lineage>
        <taxon>Bacteria</taxon>
        <taxon>Bacillati</taxon>
        <taxon>Actinomycetota</taxon>
        <taxon>Actinomycetes</taxon>
        <taxon>Micrococcales</taxon>
        <taxon>Microbacteriaceae</taxon>
        <taxon>Microbacterium</taxon>
    </lineage>
</organism>
<feature type="signal peptide" evidence="1">
    <location>
        <begin position="1"/>
        <end position="26"/>
    </location>
</feature>
<accession>A0ABM8DUW4</accession>
<keyword evidence="1" id="KW-0732">Signal</keyword>
<evidence type="ECO:0000256" key="1">
    <source>
        <dbReference type="SAM" id="SignalP"/>
    </source>
</evidence>
<protein>
    <recommendedName>
        <fullName evidence="4">Lipoprotein</fullName>
    </recommendedName>
</protein>
<reference evidence="2 3" key="1">
    <citation type="submission" date="2022-12" db="EMBL/GenBank/DDBJ databases">
        <title>Microbacterium terricola strain KV-448 chromosome, complete genome.</title>
        <authorList>
            <person name="Oshima T."/>
            <person name="Moriya T."/>
            <person name="Bessho Y."/>
        </authorList>
    </citation>
    <scope>NUCLEOTIDE SEQUENCE [LARGE SCALE GENOMIC DNA]</scope>
    <source>
        <strain evidence="2 3">KV-448</strain>
    </source>
</reference>
<dbReference type="EMBL" id="AP027141">
    <property type="protein sequence ID" value="BDV29365.1"/>
    <property type="molecule type" value="Genomic_DNA"/>
</dbReference>
<feature type="chain" id="PRO_5047321323" description="Lipoprotein" evidence="1">
    <location>
        <begin position="27"/>
        <end position="203"/>
    </location>
</feature>
<dbReference type="RefSeq" id="WP_263796852.1">
    <property type="nucleotide sequence ID" value="NZ_AP027141.1"/>
</dbReference>
<evidence type="ECO:0000313" key="3">
    <source>
        <dbReference type="Proteomes" id="UP001317779"/>
    </source>
</evidence>
<keyword evidence="3" id="KW-1185">Reference proteome</keyword>